<dbReference type="RefSeq" id="XP_009492882.1">
    <property type="nucleotide sequence ID" value="XM_009494607.1"/>
</dbReference>
<evidence type="ECO:0000256" key="3">
    <source>
        <dbReference type="ARBA" id="ARBA00022787"/>
    </source>
</evidence>
<dbReference type="PRINTS" id="PR00830">
    <property type="entry name" value="ENDOLAPTASE"/>
</dbReference>
<dbReference type="Gene3D" id="1.10.8.60">
    <property type="match status" value="1"/>
</dbReference>
<dbReference type="Gene3D" id="3.40.50.300">
    <property type="entry name" value="P-loop containing nucleotide triphosphate hydrolases"/>
    <property type="match status" value="1"/>
</dbReference>
<dbReference type="SUPFAM" id="SSF52540">
    <property type="entry name" value="P-loop containing nucleoside triphosphate hydrolases"/>
    <property type="match status" value="1"/>
</dbReference>
<evidence type="ECO:0000256" key="7">
    <source>
        <dbReference type="SAM" id="MobiDB-lite"/>
    </source>
</evidence>
<dbReference type="GO" id="GO:0005524">
    <property type="term" value="F:ATP binding"/>
    <property type="evidence" value="ECO:0007669"/>
    <property type="project" value="UniProtKB-KW"/>
</dbReference>
<evidence type="ECO:0000313" key="11">
    <source>
        <dbReference type="Proteomes" id="UP000030693"/>
    </source>
</evidence>
<evidence type="ECO:0000256" key="2">
    <source>
        <dbReference type="ARBA" id="ARBA00022741"/>
    </source>
</evidence>
<dbReference type="InterPro" id="IPR027417">
    <property type="entry name" value="P-loop_NTPase"/>
</dbReference>
<keyword evidence="8" id="KW-0472">Membrane</keyword>
<evidence type="ECO:0000256" key="8">
    <source>
        <dbReference type="SAM" id="Phobius"/>
    </source>
</evidence>
<dbReference type="GeneID" id="20525449"/>
<keyword evidence="2 6" id="KW-0547">Nucleotide-binding</keyword>
<accession>A0A058ZGT8</accession>
<evidence type="ECO:0000256" key="4">
    <source>
        <dbReference type="ARBA" id="ARBA00022840"/>
    </source>
</evidence>
<sequence>MSDRSFLTEVVTQIGILALASALSFSLYHVGANMYRNFSHPVSRSIKASSCPAADRLSSVWSSLTPHEREIANGLVLPDSIHHSLEDVGGNEDAIQQIRQAVLEPLQYPDLFQSPLDSSDSLSSSVSVLEPSRGILLYGPPGCGKTMLARAIAKESPQVAFLNVKVSSLGDKYYGESQKLVSAVFSLASKLSPCMIFIDEIDSFLRVRQSSDHEASAQCKAEFIACWDGLIALKDVVLVGATNRMSDIDPAALRRFSRKIHVSLPDEKSRNQIIRNILSNIRVEDDFDFAQIAQFTEGFSGSDLLELLRSATQKVIGECIERRNRMRHISQDADPDAAQRIAVRPLATSDVTTSPLYVRKPLPAPGPGSGSTPAGAGEDVSLEQLLSFIFSRFNSPIPPSNPPSNLT</sequence>
<dbReference type="GO" id="GO:0140570">
    <property type="term" value="P:extraction of mislocalized protein from mitochondrial outer membrane"/>
    <property type="evidence" value="ECO:0007669"/>
    <property type="project" value="TreeGrafter"/>
</dbReference>
<evidence type="ECO:0000313" key="10">
    <source>
        <dbReference type="EMBL" id="KCV73181.1"/>
    </source>
</evidence>
<dbReference type="Proteomes" id="UP000030693">
    <property type="component" value="Unassembled WGS sequence"/>
</dbReference>
<proteinExistence type="inferred from homology"/>
<dbReference type="PROSITE" id="PS00674">
    <property type="entry name" value="AAA"/>
    <property type="match status" value="1"/>
</dbReference>
<dbReference type="GO" id="GO:0005741">
    <property type="term" value="C:mitochondrial outer membrane"/>
    <property type="evidence" value="ECO:0007669"/>
    <property type="project" value="UniProtKB-SubCell"/>
</dbReference>
<feature type="transmembrane region" description="Helical" evidence="8">
    <location>
        <begin position="6"/>
        <end position="28"/>
    </location>
</feature>
<dbReference type="GO" id="GO:0016887">
    <property type="term" value="F:ATP hydrolysis activity"/>
    <property type="evidence" value="ECO:0007669"/>
    <property type="project" value="InterPro"/>
</dbReference>
<keyword evidence="5" id="KW-0496">Mitochondrion</keyword>
<dbReference type="Pfam" id="PF17862">
    <property type="entry name" value="AAA_lid_3"/>
    <property type="match status" value="1"/>
</dbReference>
<feature type="domain" description="AAA+ ATPase" evidence="9">
    <location>
        <begin position="131"/>
        <end position="266"/>
    </location>
</feature>
<keyword evidence="4 6" id="KW-0067">ATP-binding</keyword>
<keyword evidence="8" id="KW-0812">Transmembrane</keyword>
<dbReference type="InterPro" id="IPR003959">
    <property type="entry name" value="ATPase_AAA_core"/>
</dbReference>
<dbReference type="PANTHER" id="PTHR45644:SF3">
    <property type="entry name" value="FI08533P-RELATED"/>
    <property type="match status" value="1"/>
</dbReference>
<evidence type="ECO:0000256" key="6">
    <source>
        <dbReference type="RuleBase" id="RU003651"/>
    </source>
</evidence>
<dbReference type="Pfam" id="PF00004">
    <property type="entry name" value="AAA"/>
    <property type="match status" value="1"/>
</dbReference>
<keyword evidence="11" id="KW-1185">Reference proteome</keyword>
<dbReference type="PANTHER" id="PTHR45644">
    <property type="entry name" value="AAA ATPASE, PUTATIVE (AFU_ORTHOLOGUE AFUA_2G12920)-RELATED-RELATED"/>
    <property type="match status" value="1"/>
</dbReference>
<name>A0A058ZGT8_FONAL</name>
<keyword evidence="3" id="KW-1000">Mitochondrion outer membrane</keyword>
<evidence type="ECO:0000256" key="5">
    <source>
        <dbReference type="ARBA" id="ARBA00023128"/>
    </source>
</evidence>
<dbReference type="InterPro" id="IPR003593">
    <property type="entry name" value="AAA+_ATPase"/>
</dbReference>
<protein>
    <recommendedName>
        <fullName evidence="9">AAA+ ATPase domain-containing protein</fullName>
    </recommendedName>
</protein>
<dbReference type="eggNOG" id="KOG0737">
    <property type="taxonomic scope" value="Eukaryota"/>
</dbReference>
<reference evidence="10" key="1">
    <citation type="submission" date="2013-04" db="EMBL/GenBank/DDBJ databases">
        <title>The Genome Sequence of Fonticula alba ATCC 38817.</title>
        <authorList>
            <consortium name="The Broad Institute Genomics Platform"/>
            <person name="Russ C."/>
            <person name="Cuomo C."/>
            <person name="Burger G."/>
            <person name="Gray M.W."/>
            <person name="Holland P.W.H."/>
            <person name="King N."/>
            <person name="Lang F.B.F."/>
            <person name="Roger A.J."/>
            <person name="Ruiz-Trillo I."/>
            <person name="Brown M."/>
            <person name="Walker B."/>
            <person name="Young S."/>
            <person name="Zeng Q."/>
            <person name="Gargeya S."/>
            <person name="Fitzgerald M."/>
            <person name="Haas B."/>
            <person name="Abouelleil A."/>
            <person name="Allen A.W."/>
            <person name="Alvarado L."/>
            <person name="Arachchi H.M."/>
            <person name="Berlin A.M."/>
            <person name="Chapman S.B."/>
            <person name="Gainer-Dewar J."/>
            <person name="Goldberg J."/>
            <person name="Griggs A."/>
            <person name="Gujja S."/>
            <person name="Hansen M."/>
            <person name="Howarth C."/>
            <person name="Imamovic A."/>
            <person name="Ireland A."/>
            <person name="Larimer J."/>
            <person name="McCowan C."/>
            <person name="Murphy C."/>
            <person name="Pearson M."/>
            <person name="Poon T.W."/>
            <person name="Priest M."/>
            <person name="Roberts A."/>
            <person name="Saif S."/>
            <person name="Shea T."/>
            <person name="Sisk P."/>
            <person name="Sykes S."/>
            <person name="Wortman J."/>
            <person name="Nusbaum C."/>
            <person name="Birren B."/>
        </authorList>
    </citation>
    <scope>NUCLEOTIDE SEQUENCE [LARGE SCALE GENOMIC DNA]</scope>
    <source>
        <strain evidence="10">ATCC 38817</strain>
    </source>
</reference>
<gene>
    <name evidence="10" type="ORF">H696_00724</name>
</gene>
<dbReference type="InterPro" id="IPR003960">
    <property type="entry name" value="ATPase_AAA_CS"/>
</dbReference>
<organism evidence="10">
    <name type="scientific">Fonticula alba</name>
    <name type="common">Slime mold</name>
    <dbReference type="NCBI Taxonomy" id="691883"/>
    <lineage>
        <taxon>Eukaryota</taxon>
        <taxon>Rotosphaerida</taxon>
        <taxon>Fonticulaceae</taxon>
        <taxon>Fonticula</taxon>
    </lineage>
</organism>
<feature type="region of interest" description="Disordered" evidence="7">
    <location>
        <begin position="354"/>
        <end position="377"/>
    </location>
</feature>
<dbReference type="STRING" id="691883.A0A058ZGT8"/>
<dbReference type="OrthoDB" id="10254455at2759"/>
<keyword evidence="8" id="KW-1133">Transmembrane helix</keyword>
<dbReference type="InterPro" id="IPR051701">
    <property type="entry name" value="Mito_OM_Translocase_MSP1"/>
</dbReference>
<dbReference type="SMART" id="SM00382">
    <property type="entry name" value="AAA"/>
    <property type="match status" value="1"/>
</dbReference>
<dbReference type="InterPro" id="IPR041569">
    <property type="entry name" value="AAA_lid_3"/>
</dbReference>
<evidence type="ECO:0000256" key="1">
    <source>
        <dbReference type="ARBA" id="ARBA00004572"/>
    </source>
</evidence>
<comment type="subcellular location">
    <subcellularLocation>
        <location evidence="1">Mitochondrion outer membrane</location>
        <topology evidence="1">Single-pass membrane protein</topology>
    </subcellularLocation>
</comment>
<dbReference type="AlphaFoldDB" id="A0A058ZGT8"/>
<evidence type="ECO:0000259" key="9">
    <source>
        <dbReference type="SMART" id="SM00382"/>
    </source>
</evidence>
<comment type="similarity">
    <text evidence="6">Belongs to the AAA ATPase family.</text>
</comment>
<dbReference type="EMBL" id="KB932201">
    <property type="protein sequence ID" value="KCV73181.1"/>
    <property type="molecule type" value="Genomic_DNA"/>
</dbReference>